<feature type="region of interest" description="Disordered" evidence="1">
    <location>
        <begin position="83"/>
        <end position="102"/>
    </location>
</feature>
<dbReference type="AlphaFoldDB" id="A0A6P3A1L1"/>
<name>A0A6P3A1L1_BURL3</name>
<sequence length="137" mass="14153">MLAASALASLPAGLDGSIGAFRSGPSDDVIRAGTACADSSVSASVVTRDSVPDRKVVTADVGRSRLRSMCGVISSTISERSLLRPFEPNSRPSTGSPDMPGSPAMLSLSLRFTRPARICVSPFFAVISVSALRVPSE</sequence>
<dbReference type="Proteomes" id="UP000494110">
    <property type="component" value="Unassembled WGS sequence"/>
</dbReference>
<reference evidence="2 3" key="1">
    <citation type="submission" date="2019-09" db="EMBL/GenBank/DDBJ databases">
        <authorList>
            <person name="Depoorter E."/>
        </authorList>
    </citation>
    <scope>NUCLEOTIDE SEQUENCE [LARGE SCALE GENOMIC DNA]</scope>
    <source>
        <strain evidence="2">R-39750</strain>
    </source>
</reference>
<accession>A0A6P3A1L1</accession>
<proteinExistence type="predicted"/>
<evidence type="ECO:0000313" key="3">
    <source>
        <dbReference type="Proteomes" id="UP000494110"/>
    </source>
</evidence>
<evidence type="ECO:0000256" key="1">
    <source>
        <dbReference type="SAM" id="MobiDB-lite"/>
    </source>
</evidence>
<organism evidence="2 3">
    <name type="scientific">Burkholderia lata (strain ATCC 17760 / DSM 23089 / LMG 22485 / NCIMB 9086 / R18194 / 383)</name>
    <dbReference type="NCBI Taxonomy" id="482957"/>
    <lineage>
        <taxon>Bacteria</taxon>
        <taxon>Pseudomonadati</taxon>
        <taxon>Pseudomonadota</taxon>
        <taxon>Betaproteobacteria</taxon>
        <taxon>Burkholderiales</taxon>
        <taxon>Burkholderiaceae</taxon>
        <taxon>Burkholderia</taxon>
        <taxon>Burkholderia cepacia complex</taxon>
    </lineage>
</organism>
<gene>
    <name evidence="2" type="ORF">BLA39750_05396</name>
</gene>
<dbReference type="EMBL" id="CABVQN010000031">
    <property type="protein sequence ID" value="VWD41261.1"/>
    <property type="molecule type" value="Genomic_DNA"/>
</dbReference>
<protein>
    <submittedName>
        <fullName evidence="2">Uncharacterized protein</fullName>
    </submittedName>
</protein>
<evidence type="ECO:0000313" key="2">
    <source>
        <dbReference type="EMBL" id="VWD41261.1"/>
    </source>
</evidence>